<keyword evidence="2" id="KW-0597">Phosphoprotein</keyword>
<sequence>LRFGDFGVHDSFFDLGGHSLLAVQLANQIEASLQLPCPPGLLFEHPTVAGLALALAERGPVAHRDVPIVALQPYGRGP</sequence>
<feature type="domain" description="Carrier" evidence="3">
    <location>
        <begin position="1"/>
        <end position="59"/>
    </location>
</feature>
<dbReference type="InterPro" id="IPR036736">
    <property type="entry name" value="ACP-like_sf"/>
</dbReference>
<evidence type="ECO:0000256" key="2">
    <source>
        <dbReference type="ARBA" id="ARBA00022553"/>
    </source>
</evidence>
<dbReference type="InterPro" id="IPR009081">
    <property type="entry name" value="PP-bd_ACP"/>
</dbReference>
<dbReference type="RefSeq" id="WP_305202894.1">
    <property type="nucleotide sequence ID" value="NZ_JAUUIA010001454.1"/>
</dbReference>
<dbReference type="GO" id="GO:0005829">
    <property type="term" value="C:cytosol"/>
    <property type="evidence" value="ECO:0007669"/>
    <property type="project" value="TreeGrafter"/>
</dbReference>
<protein>
    <submittedName>
        <fullName evidence="4">Phosphopantetheine-binding protein</fullName>
    </submittedName>
</protein>
<dbReference type="PROSITE" id="PS00012">
    <property type="entry name" value="PHOSPHOPANTETHEINE"/>
    <property type="match status" value="1"/>
</dbReference>
<dbReference type="Pfam" id="PF00550">
    <property type="entry name" value="PP-binding"/>
    <property type="match status" value="1"/>
</dbReference>
<dbReference type="Gene3D" id="3.40.50.1820">
    <property type="entry name" value="alpha/beta hydrolase"/>
    <property type="match status" value="1"/>
</dbReference>
<feature type="non-terminal residue" evidence="4">
    <location>
        <position position="1"/>
    </location>
</feature>
<dbReference type="PROSITE" id="PS50075">
    <property type="entry name" value="CARRIER"/>
    <property type="match status" value="1"/>
</dbReference>
<name>A0AAW8ARV3_KLEPN</name>
<keyword evidence="1" id="KW-0596">Phosphopantetheine</keyword>
<evidence type="ECO:0000313" key="4">
    <source>
        <dbReference type="EMBL" id="MDP0971949.1"/>
    </source>
</evidence>
<dbReference type="SUPFAM" id="SSF47336">
    <property type="entry name" value="ACP-like"/>
    <property type="match status" value="1"/>
</dbReference>
<evidence type="ECO:0000259" key="3">
    <source>
        <dbReference type="PROSITE" id="PS50075"/>
    </source>
</evidence>
<reference evidence="4" key="1">
    <citation type="submission" date="2023-07" db="EMBL/GenBank/DDBJ databases">
        <authorList>
            <person name="Peng Z."/>
        </authorList>
    </citation>
    <scope>NUCLEOTIDE SEQUENCE</scope>
    <source>
        <strain evidence="4">KP219</strain>
    </source>
</reference>
<dbReference type="AlphaFoldDB" id="A0AAW8ARV3"/>
<evidence type="ECO:0000313" key="5">
    <source>
        <dbReference type="Proteomes" id="UP001244490"/>
    </source>
</evidence>
<comment type="caution">
    <text evidence="4">The sequence shown here is derived from an EMBL/GenBank/DDBJ whole genome shotgun (WGS) entry which is preliminary data.</text>
</comment>
<dbReference type="PANTHER" id="PTHR45527:SF1">
    <property type="entry name" value="FATTY ACID SYNTHASE"/>
    <property type="match status" value="1"/>
</dbReference>
<gene>
    <name evidence="4" type="ORF">Q6294_33990</name>
</gene>
<proteinExistence type="predicted"/>
<dbReference type="InterPro" id="IPR029058">
    <property type="entry name" value="AB_hydrolase_fold"/>
</dbReference>
<dbReference type="PANTHER" id="PTHR45527">
    <property type="entry name" value="NONRIBOSOMAL PEPTIDE SYNTHETASE"/>
    <property type="match status" value="1"/>
</dbReference>
<dbReference type="InterPro" id="IPR020806">
    <property type="entry name" value="PKS_PP-bd"/>
</dbReference>
<evidence type="ECO:0000256" key="1">
    <source>
        <dbReference type="ARBA" id="ARBA00022450"/>
    </source>
</evidence>
<dbReference type="SMART" id="SM00823">
    <property type="entry name" value="PKS_PP"/>
    <property type="match status" value="1"/>
</dbReference>
<dbReference type="GO" id="GO:0031177">
    <property type="term" value="F:phosphopantetheine binding"/>
    <property type="evidence" value="ECO:0007669"/>
    <property type="project" value="InterPro"/>
</dbReference>
<dbReference type="Proteomes" id="UP001244490">
    <property type="component" value="Unassembled WGS sequence"/>
</dbReference>
<feature type="non-terminal residue" evidence="4">
    <location>
        <position position="78"/>
    </location>
</feature>
<dbReference type="GO" id="GO:0043041">
    <property type="term" value="P:amino acid activation for nonribosomal peptide biosynthetic process"/>
    <property type="evidence" value="ECO:0007669"/>
    <property type="project" value="TreeGrafter"/>
</dbReference>
<dbReference type="InterPro" id="IPR006162">
    <property type="entry name" value="Ppantetheine_attach_site"/>
</dbReference>
<dbReference type="EMBL" id="JAUUIA010001454">
    <property type="protein sequence ID" value="MDP0971949.1"/>
    <property type="molecule type" value="Genomic_DNA"/>
</dbReference>
<accession>A0AAW8ARV3</accession>
<dbReference type="GO" id="GO:0044550">
    <property type="term" value="P:secondary metabolite biosynthetic process"/>
    <property type="evidence" value="ECO:0007669"/>
    <property type="project" value="TreeGrafter"/>
</dbReference>
<organism evidence="4 5">
    <name type="scientific">Klebsiella pneumoniae</name>
    <dbReference type="NCBI Taxonomy" id="573"/>
    <lineage>
        <taxon>Bacteria</taxon>
        <taxon>Pseudomonadati</taxon>
        <taxon>Pseudomonadota</taxon>
        <taxon>Gammaproteobacteria</taxon>
        <taxon>Enterobacterales</taxon>
        <taxon>Enterobacteriaceae</taxon>
        <taxon>Klebsiella/Raoultella group</taxon>
        <taxon>Klebsiella</taxon>
        <taxon>Klebsiella pneumoniae complex</taxon>
    </lineage>
</organism>